<feature type="repeat" description="ANK" evidence="3">
    <location>
        <begin position="36"/>
        <end position="68"/>
    </location>
</feature>
<dbReference type="SMART" id="SM00969">
    <property type="entry name" value="SOCS_box"/>
    <property type="match status" value="1"/>
</dbReference>
<evidence type="ECO:0000256" key="3">
    <source>
        <dbReference type="PROSITE-ProRule" id="PRU00023"/>
    </source>
</evidence>
<dbReference type="SMART" id="SM00248">
    <property type="entry name" value="ANK"/>
    <property type="match status" value="9"/>
</dbReference>
<keyword evidence="1" id="KW-0677">Repeat</keyword>
<dbReference type="InterPro" id="IPR001496">
    <property type="entry name" value="SOCS_box"/>
</dbReference>
<comment type="caution">
    <text evidence="5">The sequence shown here is derived from an EMBL/GenBank/DDBJ whole genome shotgun (WGS) entry which is preliminary data.</text>
</comment>
<dbReference type="SUPFAM" id="SSF158235">
    <property type="entry name" value="SOCS box-like"/>
    <property type="match status" value="1"/>
</dbReference>
<dbReference type="EMBL" id="CAXITT010000311">
    <property type="protein sequence ID" value="CAL1538745.1"/>
    <property type="molecule type" value="Genomic_DNA"/>
</dbReference>
<dbReference type="Gene3D" id="1.25.40.20">
    <property type="entry name" value="Ankyrin repeat-containing domain"/>
    <property type="match status" value="3"/>
</dbReference>
<name>A0AAV2HX11_LYMST</name>
<dbReference type="PANTHER" id="PTHR24189">
    <property type="entry name" value="MYOTROPHIN"/>
    <property type="match status" value="1"/>
</dbReference>
<dbReference type="Gene3D" id="1.10.750.20">
    <property type="entry name" value="SOCS box"/>
    <property type="match status" value="1"/>
</dbReference>
<dbReference type="Pfam" id="PF07525">
    <property type="entry name" value="SOCS_box"/>
    <property type="match status" value="1"/>
</dbReference>
<keyword evidence="2 3" id="KW-0040">ANK repeat</keyword>
<dbReference type="PROSITE" id="PS50088">
    <property type="entry name" value="ANK_REPEAT"/>
    <property type="match status" value="6"/>
</dbReference>
<dbReference type="PANTHER" id="PTHR24189:SF50">
    <property type="entry name" value="ANKYRIN REPEAT AND SOCS BOX PROTEIN 2"/>
    <property type="match status" value="1"/>
</dbReference>
<feature type="repeat" description="ANK" evidence="3">
    <location>
        <begin position="105"/>
        <end position="137"/>
    </location>
</feature>
<feature type="repeat" description="ANK" evidence="3">
    <location>
        <begin position="70"/>
        <end position="104"/>
    </location>
</feature>
<dbReference type="Pfam" id="PF12796">
    <property type="entry name" value="Ank_2"/>
    <property type="match status" value="2"/>
</dbReference>
<evidence type="ECO:0000256" key="2">
    <source>
        <dbReference type="ARBA" id="ARBA00023043"/>
    </source>
</evidence>
<feature type="repeat" description="ANK" evidence="3">
    <location>
        <begin position="138"/>
        <end position="170"/>
    </location>
</feature>
<dbReference type="SMART" id="SM00253">
    <property type="entry name" value="SOCS"/>
    <property type="match status" value="1"/>
</dbReference>
<organism evidence="5 6">
    <name type="scientific">Lymnaea stagnalis</name>
    <name type="common">Great pond snail</name>
    <name type="synonym">Helix stagnalis</name>
    <dbReference type="NCBI Taxonomy" id="6523"/>
    <lineage>
        <taxon>Eukaryota</taxon>
        <taxon>Metazoa</taxon>
        <taxon>Spiralia</taxon>
        <taxon>Lophotrochozoa</taxon>
        <taxon>Mollusca</taxon>
        <taxon>Gastropoda</taxon>
        <taxon>Heterobranchia</taxon>
        <taxon>Euthyneura</taxon>
        <taxon>Panpulmonata</taxon>
        <taxon>Hygrophila</taxon>
        <taxon>Lymnaeoidea</taxon>
        <taxon>Lymnaeidae</taxon>
        <taxon>Lymnaea</taxon>
    </lineage>
</organism>
<protein>
    <recommendedName>
        <fullName evidence="4">SOCS box domain-containing protein</fullName>
    </recommendedName>
</protein>
<dbReference type="InterPro" id="IPR050745">
    <property type="entry name" value="Multifunctional_regulatory"/>
</dbReference>
<dbReference type="InterPro" id="IPR036770">
    <property type="entry name" value="Ankyrin_rpt-contain_sf"/>
</dbReference>
<dbReference type="PROSITE" id="PS50297">
    <property type="entry name" value="ANK_REP_REGION"/>
    <property type="match status" value="3"/>
</dbReference>
<dbReference type="AlphaFoldDB" id="A0AAV2HX11"/>
<evidence type="ECO:0000256" key="1">
    <source>
        <dbReference type="ARBA" id="ARBA00022737"/>
    </source>
</evidence>
<evidence type="ECO:0000313" key="6">
    <source>
        <dbReference type="Proteomes" id="UP001497497"/>
    </source>
</evidence>
<dbReference type="SUPFAM" id="SSF48403">
    <property type="entry name" value="Ankyrin repeat"/>
    <property type="match status" value="1"/>
</dbReference>
<dbReference type="PROSITE" id="PS50225">
    <property type="entry name" value="SOCS"/>
    <property type="match status" value="1"/>
</dbReference>
<gene>
    <name evidence="5" type="ORF">GSLYS_00012566001</name>
</gene>
<dbReference type="InterPro" id="IPR002110">
    <property type="entry name" value="Ankyrin_rpt"/>
</dbReference>
<dbReference type="Proteomes" id="UP001497497">
    <property type="component" value="Unassembled WGS sequence"/>
</dbReference>
<sequence length="420" mass="46358">MLEPVNWEHVSFNELDMLLRVSCFSDELVIDKELSSRLTPLCLACKYNREDLVTVLLHHNAQVNKCSSFYNKQPLHFACSHNKGNTGIVRKIIEAEANLNAPDSDGNTCLHIACAEGNIPVVELLIKHGASVNSTDMVGDTPLVRACYAQSTRLVDILVRAGCDANVPEGLPLEIAIRASSVETLKLLIEGGASVHVGAYLSHASECGDIESMKILNSYGADVNKTNTLGMSPLQIACFSHQSRPDAVQLLLQWGADVHACSKMKETALHYACNIQDVEKIRLLLAYGADVNAQDTLRFSPLMMAMKGFSLHPLKSQTNLGISLVRLLLAAGARLQQDNLGRLKSTILFVPDAAEKKQELFDLLYCQVSQPSELQALCRVKIRKSVQPNIDKNVEILPLPPQLIRYLKFFDVIEDFILIE</sequence>
<dbReference type="GO" id="GO:0035556">
    <property type="term" value="P:intracellular signal transduction"/>
    <property type="evidence" value="ECO:0007669"/>
    <property type="project" value="InterPro"/>
</dbReference>
<evidence type="ECO:0000259" key="4">
    <source>
        <dbReference type="PROSITE" id="PS50225"/>
    </source>
</evidence>
<accession>A0AAV2HX11</accession>
<proteinExistence type="predicted"/>
<evidence type="ECO:0000313" key="5">
    <source>
        <dbReference type="EMBL" id="CAL1538745.1"/>
    </source>
</evidence>
<dbReference type="CDD" id="cd03716">
    <property type="entry name" value="SOCS_ASB_like"/>
    <property type="match status" value="1"/>
</dbReference>
<dbReference type="InterPro" id="IPR036036">
    <property type="entry name" value="SOCS_box-like_dom_sf"/>
</dbReference>
<reference evidence="5 6" key="1">
    <citation type="submission" date="2024-04" db="EMBL/GenBank/DDBJ databases">
        <authorList>
            <consortium name="Genoscope - CEA"/>
            <person name="William W."/>
        </authorList>
    </citation>
    <scope>NUCLEOTIDE SEQUENCE [LARGE SCALE GENOMIC DNA]</scope>
</reference>
<dbReference type="PRINTS" id="PR01415">
    <property type="entry name" value="ANKYRIN"/>
</dbReference>
<feature type="repeat" description="ANK" evidence="3">
    <location>
        <begin position="229"/>
        <end position="263"/>
    </location>
</feature>
<feature type="domain" description="SOCS box" evidence="4">
    <location>
        <begin position="364"/>
        <end position="413"/>
    </location>
</feature>
<feature type="repeat" description="ANK" evidence="3">
    <location>
        <begin position="264"/>
        <end position="296"/>
    </location>
</feature>
<keyword evidence="6" id="KW-1185">Reference proteome</keyword>